<evidence type="ECO:0000256" key="1">
    <source>
        <dbReference type="SAM" id="MobiDB-lite"/>
    </source>
</evidence>
<dbReference type="RefSeq" id="WP_061128542.1">
    <property type="nucleotide sequence ID" value="NZ_FCOF02000082.1"/>
</dbReference>
<protein>
    <submittedName>
        <fullName evidence="2">Uncharacterized protein</fullName>
    </submittedName>
</protein>
<feature type="region of interest" description="Disordered" evidence="1">
    <location>
        <begin position="249"/>
        <end position="279"/>
    </location>
</feature>
<organism evidence="2 3">
    <name type="scientific">Caballeronia catudaia</name>
    <dbReference type="NCBI Taxonomy" id="1777136"/>
    <lineage>
        <taxon>Bacteria</taxon>
        <taxon>Pseudomonadati</taxon>
        <taxon>Pseudomonadota</taxon>
        <taxon>Betaproteobacteria</taxon>
        <taxon>Burkholderiales</taxon>
        <taxon>Burkholderiaceae</taxon>
        <taxon>Caballeronia</taxon>
    </lineage>
</organism>
<keyword evidence="3" id="KW-1185">Reference proteome</keyword>
<dbReference type="EMBL" id="FCOF02000082">
    <property type="protein sequence ID" value="SAK95845.1"/>
    <property type="molecule type" value="Genomic_DNA"/>
</dbReference>
<accession>A0A158DMQ8</accession>
<evidence type="ECO:0000313" key="2">
    <source>
        <dbReference type="EMBL" id="SAK95845.1"/>
    </source>
</evidence>
<evidence type="ECO:0000313" key="3">
    <source>
        <dbReference type="Proteomes" id="UP000054870"/>
    </source>
</evidence>
<proteinExistence type="predicted"/>
<comment type="caution">
    <text evidence="2">The sequence shown here is derived from an EMBL/GenBank/DDBJ whole genome shotgun (WGS) entry which is preliminary data.</text>
</comment>
<feature type="compositionally biased region" description="Low complexity" evidence="1">
    <location>
        <begin position="266"/>
        <end position="279"/>
    </location>
</feature>
<sequence>MAAQDNRFDVFKFVALRPPTPPSQDATQYNFTVDDRLASRTPVARFLAQFNQDNVATLPAKLKQFIREQNYDLLFPQAGGDLTLDAVAKAAAEVPAAAVSTASLTAAIEAATSKSLADLYAADAATSQRNAIWDNYYAFYVLSRYAGQDLGALTINLRTYHLLNLLYHKRPVADAATLQGILNATPIINKVFTTLPKPAVPAPAGMDTEPPAQTVTRYKNLWTDLANITHAVAEVRTVPLAASAQRITSRPRLSPVVDQAPERAPRAAASATSAKPSATQTTLKTKITIEPTAYKALSASTKSLLDAVLAQQDNFNRSDALTRLNDRLQATMSNLSAIDDPRLMDFASDEVKLIPGVNVIANRLKQIVFQPLWPLIPANDNVRAEIRPLGIGDLKVVKQKLLSYQLGEVAHIENVLRGEYKERKYRTLDRTEQTLDVTTETIEDTTKDTQTTERFELKKESENTIQEQMSVQAGVTVSGSYGMVTFGAHGDFAYSTSSQQSTKSSSNFAREVVDRSVTRIQKSVRQEQITKQLHEVEEIDTHGLDNKGQPDNLTGIYRWVDKYYEAQICNYGKRMMFEFIIPEPAAFYGYAQTHQPKVAIIAPVPLPAGLTHRDITELTYQTFIRDYQVQGCQPPLPYSKVVSATMSSDAKIDDGTPLSKSSKDLVVPQGYLCDSLAVSLSLVHAAFPQFRLSVGIDNYWYSLTTTGGSGREKIDWAGGTTAAYDGIIPASVDMYDVNSYFVNIVASCVRTSETYELWQIQTFEKIMAAYQALKATYDQQVAAQQTQKGIAIHGQNPGINRKIEQMELKKASVKLLMDTWTFGAFGAMKQSGDNPPDFELHQAVREGQTVQFFEQAFEWENLTYLFYPYFWGRQSQWIAKTTNYDEDSLFTQFLQAGSARVVVPVHPAYNDAVMYYLENNGAIWNGGEPPRLNDPMFISLADELRNLTDDLQGATPEGDPWQVILPTTLVYLQKDAALPTYP</sequence>
<dbReference type="OrthoDB" id="8563833at2"/>
<reference evidence="2" key="1">
    <citation type="submission" date="2016-01" db="EMBL/GenBank/DDBJ databases">
        <authorList>
            <person name="Peeters C."/>
        </authorList>
    </citation>
    <scope>NUCLEOTIDE SEQUENCE [LARGE SCALE GENOMIC DNA]</scope>
    <source>
        <strain evidence="2">LMG 29318</strain>
    </source>
</reference>
<dbReference type="AlphaFoldDB" id="A0A158DMQ8"/>
<gene>
    <name evidence="2" type="ORF">AWB75_06958</name>
</gene>
<name>A0A158DMQ8_9BURK</name>
<dbReference type="Proteomes" id="UP000054870">
    <property type="component" value="Unassembled WGS sequence"/>
</dbReference>